<protein>
    <submittedName>
        <fullName evidence="6">ABC transporter ATP-binding protein</fullName>
    </submittedName>
</protein>
<reference evidence="6 7" key="1">
    <citation type="submission" date="2018-11" db="EMBL/GenBank/DDBJ databases">
        <authorList>
            <person name="Ye M.-Q."/>
            <person name="Du Z.-J."/>
        </authorList>
    </citation>
    <scope>NUCLEOTIDE SEQUENCE [LARGE SCALE GENOMIC DNA]</scope>
    <source>
        <strain evidence="6 7">U0105</strain>
    </source>
</reference>
<dbReference type="SMART" id="SM00382">
    <property type="entry name" value="AAA"/>
    <property type="match status" value="1"/>
</dbReference>
<dbReference type="CDD" id="cd03255">
    <property type="entry name" value="ABC_MJ0796_LolCDE_FtsE"/>
    <property type="match status" value="1"/>
</dbReference>
<evidence type="ECO:0000256" key="1">
    <source>
        <dbReference type="ARBA" id="ARBA00022448"/>
    </source>
</evidence>
<dbReference type="InterPro" id="IPR003593">
    <property type="entry name" value="AAA+_ATPase"/>
</dbReference>
<evidence type="ECO:0000313" key="7">
    <source>
        <dbReference type="Proteomes" id="UP000275281"/>
    </source>
</evidence>
<feature type="domain" description="ABC transporter" evidence="5">
    <location>
        <begin position="7"/>
        <end position="237"/>
    </location>
</feature>
<dbReference type="Gene3D" id="3.40.50.300">
    <property type="entry name" value="P-loop containing nucleotide triphosphate hydrolases"/>
    <property type="match status" value="1"/>
</dbReference>
<organism evidence="6 7">
    <name type="scientific">Alteromonas sediminis</name>
    <dbReference type="NCBI Taxonomy" id="2259342"/>
    <lineage>
        <taxon>Bacteria</taxon>
        <taxon>Pseudomonadati</taxon>
        <taxon>Pseudomonadota</taxon>
        <taxon>Gammaproteobacteria</taxon>
        <taxon>Alteromonadales</taxon>
        <taxon>Alteromonadaceae</taxon>
        <taxon>Alteromonas/Salinimonas group</taxon>
        <taxon>Alteromonas</taxon>
    </lineage>
</organism>
<dbReference type="PANTHER" id="PTHR24220">
    <property type="entry name" value="IMPORT ATP-BINDING PROTEIN"/>
    <property type="match status" value="1"/>
</dbReference>
<keyword evidence="3 6" id="KW-0067">ATP-binding</keyword>
<dbReference type="InterPro" id="IPR017871">
    <property type="entry name" value="ABC_transporter-like_CS"/>
</dbReference>
<dbReference type="Pfam" id="PF00005">
    <property type="entry name" value="ABC_tran"/>
    <property type="match status" value="1"/>
</dbReference>
<dbReference type="OrthoDB" id="9801477at2"/>
<name>A0A3N5XXQ6_9ALTE</name>
<dbReference type="AlphaFoldDB" id="A0A3N5XXQ6"/>
<dbReference type="SUPFAM" id="SSF52540">
    <property type="entry name" value="P-loop containing nucleoside triphosphate hydrolases"/>
    <property type="match status" value="1"/>
</dbReference>
<dbReference type="Proteomes" id="UP000275281">
    <property type="component" value="Unassembled WGS sequence"/>
</dbReference>
<dbReference type="GO" id="GO:1902495">
    <property type="term" value="C:transmembrane transporter complex"/>
    <property type="evidence" value="ECO:0007669"/>
    <property type="project" value="UniProtKB-ARBA"/>
</dbReference>
<sequence length="238" mass="26155">MSNDIVVSMQDIHKKFLGTEIETHALQGVSLNIYKGEFVAITGPSGCGKSTLLTIMGLLDSASDGNYFISDIETRGLNVDQRTQVRNQHIGYVFQSFNLIDSMTVFENVALPLEHRGEKSQAIKNAVIDALEKVGMQHRTNYKPNQISGGQQQRVAIARALVGNPDLILVDEPTGNLDTKNGDAVMKLLMDLNKQGSTIVMVTHDTRYSALADRQIQLLDGKVVGEKQVRSNDEKEVA</sequence>
<evidence type="ECO:0000259" key="5">
    <source>
        <dbReference type="PROSITE" id="PS50893"/>
    </source>
</evidence>
<gene>
    <name evidence="6" type="ORF">DRW07_13530</name>
</gene>
<keyword evidence="2" id="KW-0547">Nucleotide-binding</keyword>
<dbReference type="RefSeq" id="WP_124028458.1">
    <property type="nucleotide sequence ID" value="NZ_JBHRSN010000007.1"/>
</dbReference>
<keyword evidence="7" id="KW-1185">Reference proteome</keyword>
<dbReference type="GO" id="GO:0005524">
    <property type="term" value="F:ATP binding"/>
    <property type="evidence" value="ECO:0007669"/>
    <property type="project" value="UniProtKB-KW"/>
</dbReference>
<accession>A0A3N5XXQ6</accession>
<keyword evidence="1" id="KW-0813">Transport</keyword>
<dbReference type="EMBL" id="RPOK01000004">
    <property type="protein sequence ID" value="RPJ65827.1"/>
    <property type="molecule type" value="Genomic_DNA"/>
</dbReference>
<comment type="caution">
    <text evidence="6">The sequence shown here is derived from an EMBL/GenBank/DDBJ whole genome shotgun (WGS) entry which is preliminary data.</text>
</comment>
<dbReference type="GO" id="GO:0022857">
    <property type="term" value="F:transmembrane transporter activity"/>
    <property type="evidence" value="ECO:0007669"/>
    <property type="project" value="TreeGrafter"/>
</dbReference>
<dbReference type="GO" id="GO:0016887">
    <property type="term" value="F:ATP hydrolysis activity"/>
    <property type="evidence" value="ECO:0007669"/>
    <property type="project" value="InterPro"/>
</dbReference>
<dbReference type="InterPro" id="IPR015854">
    <property type="entry name" value="ABC_transpr_LolD-like"/>
</dbReference>
<evidence type="ECO:0000313" key="6">
    <source>
        <dbReference type="EMBL" id="RPJ65827.1"/>
    </source>
</evidence>
<dbReference type="FunFam" id="3.40.50.300:FF:000032">
    <property type="entry name" value="Export ABC transporter ATP-binding protein"/>
    <property type="match status" value="1"/>
</dbReference>
<evidence type="ECO:0000256" key="2">
    <source>
        <dbReference type="ARBA" id="ARBA00022741"/>
    </source>
</evidence>
<proteinExistence type="inferred from homology"/>
<dbReference type="InterPro" id="IPR003439">
    <property type="entry name" value="ABC_transporter-like_ATP-bd"/>
</dbReference>
<dbReference type="GO" id="GO:0005886">
    <property type="term" value="C:plasma membrane"/>
    <property type="evidence" value="ECO:0007669"/>
    <property type="project" value="TreeGrafter"/>
</dbReference>
<evidence type="ECO:0000256" key="3">
    <source>
        <dbReference type="ARBA" id="ARBA00022840"/>
    </source>
</evidence>
<comment type="similarity">
    <text evidence="4">Belongs to the ABC transporter superfamily. Macrolide exporter (TC 3.A.1.122) family.</text>
</comment>
<dbReference type="PROSITE" id="PS50893">
    <property type="entry name" value="ABC_TRANSPORTER_2"/>
    <property type="match status" value="1"/>
</dbReference>
<evidence type="ECO:0000256" key="4">
    <source>
        <dbReference type="ARBA" id="ARBA00038388"/>
    </source>
</evidence>
<dbReference type="InterPro" id="IPR027417">
    <property type="entry name" value="P-loop_NTPase"/>
</dbReference>
<dbReference type="InterPro" id="IPR017911">
    <property type="entry name" value="MacB-like_ATP-bd"/>
</dbReference>
<dbReference type="PROSITE" id="PS00211">
    <property type="entry name" value="ABC_TRANSPORTER_1"/>
    <property type="match status" value="1"/>
</dbReference>
<dbReference type="PANTHER" id="PTHR24220:SF648">
    <property type="entry name" value="ABC TRANSPORTER ATP-BINDING PROTEIN YTRE"/>
    <property type="match status" value="1"/>
</dbReference>